<reference evidence="1 2" key="1">
    <citation type="journal article" date="2023" name="Nucleic Acids Res.">
        <title>The hologenome of Daphnia magna reveals possible DNA methylation and microbiome-mediated evolution of the host genome.</title>
        <authorList>
            <person name="Chaturvedi A."/>
            <person name="Li X."/>
            <person name="Dhandapani V."/>
            <person name="Marshall H."/>
            <person name="Kissane S."/>
            <person name="Cuenca-Cambronero M."/>
            <person name="Asole G."/>
            <person name="Calvet F."/>
            <person name="Ruiz-Romero M."/>
            <person name="Marangio P."/>
            <person name="Guigo R."/>
            <person name="Rago D."/>
            <person name="Mirbahai L."/>
            <person name="Eastwood N."/>
            <person name="Colbourne J.K."/>
            <person name="Zhou J."/>
            <person name="Mallon E."/>
            <person name="Orsini L."/>
        </authorList>
    </citation>
    <scope>NUCLEOTIDE SEQUENCE [LARGE SCALE GENOMIC DNA]</scope>
    <source>
        <strain evidence="1">LRV0_1</strain>
    </source>
</reference>
<name>A0ABQ9Z096_9CRUS</name>
<proteinExistence type="predicted"/>
<evidence type="ECO:0000313" key="2">
    <source>
        <dbReference type="Proteomes" id="UP001234178"/>
    </source>
</evidence>
<keyword evidence="2" id="KW-1185">Reference proteome</keyword>
<protein>
    <submittedName>
        <fullName evidence="1">Uncharacterized protein</fullName>
    </submittedName>
</protein>
<gene>
    <name evidence="1" type="ORF">OUZ56_011405</name>
</gene>
<evidence type="ECO:0000313" key="1">
    <source>
        <dbReference type="EMBL" id="KAK4006249.1"/>
    </source>
</evidence>
<comment type="caution">
    <text evidence="1">The sequence shown here is derived from an EMBL/GenBank/DDBJ whole genome shotgun (WGS) entry which is preliminary data.</text>
</comment>
<organism evidence="1 2">
    <name type="scientific">Daphnia magna</name>
    <dbReference type="NCBI Taxonomy" id="35525"/>
    <lineage>
        <taxon>Eukaryota</taxon>
        <taxon>Metazoa</taxon>
        <taxon>Ecdysozoa</taxon>
        <taxon>Arthropoda</taxon>
        <taxon>Crustacea</taxon>
        <taxon>Branchiopoda</taxon>
        <taxon>Diplostraca</taxon>
        <taxon>Cladocera</taxon>
        <taxon>Anomopoda</taxon>
        <taxon>Daphniidae</taxon>
        <taxon>Daphnia</taxon>
    </lineage>
</organism>
<accession>A0ABQ9Z096</accession>
<dbReference type="EMBL" id="JAOYFB010000002">
    <property type="protein sequence ID" value="KAK4006249.1"/>
    <property type="molecule type" value="Genomic_DNA"/>
</dbReference>
<sequence>MERNSTTNPCNRYLTQMSFQFDPQQEARLNKLRASHPRSRLVENPVEEQSRTRLYPSPQLPPIVTEVRQLQREEVPIAWQENLP</sequence>
<dbReference type="Proteomes" id="UP001234178">
    <property type="component" value="Unassembled WGS sequence"/>
</dbReference>